<evidence type="ECO:0000313" key="2">
    <source>
        <dbReference type="EMBL" id="ESO98055.1"/>
    </source>
</evidence>
<keyword evidence="3" id="KW-1185">Reference proteome</keyword>
<sequence length="119" mass="13317">MKPVILLTLILVCVYQVFGASKVCKTSDDCGGGECCAIRPLHPIMSRRALSLQLEKQKEGHCLQYQSVGSRCEPLSQMNGYSCGCARELYCNFYPGVMGRRKRKLSFGKHICEEHPKSN</sequence>
<name>V4AT42_LOTGI</name>
<dbReference type="AlphaFoldDB" id="V4AT42"/>
<evidence type="ECO:0000256" key="1">
    <source>
        <dbReference type="SAM" id="SignalP"/>
    </source>
</evidence>
<dbReference type="OrthoDB" id="6132230at2759"/>
<dbReference type="KEGG" id="lgi:LOTGIDRAFT_174424"/>
<reference evidence="2 3" key="1">
    <citation type="journal article" date="2013" name="Nature">
        <title>Insights into bilaterian evolution from three spiralian genomes.</title>
        <authorList>
            <person name="Simakov O."/>
            <person name="Marletaz F."/>
            <person name="Cho S.J."/>
            <person name="Edsinger-Gonzales E."/>
            <person name="Havlak P."/>
            <person name="Hellsten U."/>
            <person name="Kuo D.H."/>
            <person name="Larsson T."/>
            <person name="Lv J."/>
            <person name="Arendt D."/>
            <person name="Savage R."/>
            <person name="Osoegawa K."/>
            <person name="de Jong P."/>
            <person name="Grimwood J."/>
            <person name="Chapman J.A."/>
            <person name="Shapiro H."/>
            <person name="Aerts A."/>
            <person name="Otillar R.P."/>
            <person name="Terry A.Y."/>
            <person name="Boore J.L."/>
            <person name="Grigoriev I.V."/>
            <person name="Lindberg D.R."/>
            <person name="Seaver E.C."/>
            <person name="Weisblat D.A."/>
            <person name="Putnam N.H."/>
            <person name="Rokhsar D.S."/>
        </authorList>
    </citation>
    <scope>NUCLEOTIDE SEQUENCE [LARGE SCALE GENOMIC DNA]</scope>
</reference>
<dbReference type="EMBL" id="KB201283">
    <property type="protein sequence ID" value="ESO98055.1"/>
    <property type="molecule type" value="Genomic_DNA"/>
</dbReference>
<dbReference type="RefSeq" id="XP_009051260.1">
    <property type="nucleotide sequence ID" value="XM_009053012.1"/>
</dbReference>
<feature type="signal peptide" evidence="1">
    <location>
        <begin position="1"/>
        <end position="19"/>
    </location>
</feature>
<dbReference type="Gene3D" id="2.10.80.10">
    <property type="entry name" value="Lipase, subunit A"/>
    <property type="match status" value="1"/>
</dbReference>
<keyword evidence="1" id="KW-0732">Signal</keyword>
<dbReference type="Proteomes" id="UP000030746">
    <property type="component" value="Unassembled WGS sequence"/>
</dbReference>
<organism evidence="2 3">
    <name type="scientific">Lottia gigantea</name>
    <name type="common">Giant owl limpet</name>
    <dbReference type="NCBI Taxonomy" id="225164"/>
    <lineage>
        <taxon>Eukaryota</taxon>
        <taxon>Metazoa</taxon>
        <taxon>Spiralia</taxon>
        <taxon>Lophotrochozoa</taxon>
        <taxon>Mollusca</taxon>
        <taxon>Gastropoda</taxon>
        <taxon>Patellogastropoda</taxon>
        <taxon>Lottioidea</taxon>
        <taxon>Lottiidae</taxon>
        <taxon>Lottia</taxon>
    </lineage>
</organism>
<feature type="chain" id="PRO_5004718932" description="Prokineticin domain-containing protein" evidence="1">
    <location>
        <begin position="20"/>
        <end position="119"/>
    </location>
</feature>
<evidence type="ECO:0000313" key="3">
    <source>
        <dbReference type="Proteomes" id="UP000030746"/>
    </source>
</evidence>
<evidence type="ECO:0008006" key="4">
    <source>
        <dbReference type="Google" id="ProtNLM"/>
    </source>
</evidence>
<protein>
    <recommendedName>
        <fullName evidence="4">Prokineticin domain-containing protein</fullName>
    </recommendedName>
</protein>
<dbReference type="HOGENOM" id="CLU_2064102_0_0_1"/>
<dbReference type="CTD" id="20242726"/>
<accession>V4AT42</accession>
<proteinExistence type="predicted"/>
<dbReference type="GeneID" id="20242726"/>
<gene>
    <name evidence="2" type="ORF">LOTGIDRAFT_174424</name>
</gene>
<dbReference type="OMA" id="GKECESE"/>